<proteinExistence type="predicted"/>
<accession>Q9AVY8</accession>
<evidence type="ECO:0000313" key="1">
    <source>
        <dbReference type="EMBL" id="CAC27083.1"/>
    </source>
</evidence>
<evidence type="ECO:0000313" key="2">
    <source>
        <dbReference type="Proteomes" id="UP000242167"/>
    </source>
</evidence>
<dbReference type="Proteomes" id="UP000242167">
    <property type="component" value="Nucleomorph 2"/>
</dbReference>
<sequence>MIIYIIKRDIKFKTITSISRIKYKKIKNKIKNSNTDFNHFLKKILLNKIKNFILIYKYSYKTKEYLMNNLFQKQLGVKYPQLYQFP</sequence>
<organism evidence="1 2">
    <name type="scientific">Guillardia theta</name>
    <name type="common">Cryptophyte</name>
    <name type="synonym">Cryptomonas phi</name>
    <dbReference type="NCBI Taxonomy" id="55529"/>
    <lineage>
        <taxon>Eukaryota</taxon>
        <taxon>Cryptophyceae</taxon>
        <taxon>Pyrenomonadales</taxon>
        <taxon>Geminigeraceae</taxon>
        <taxon>Guillardia</taxon>
    </lineage>
</organism>
<reference evidence="1 2" key="1">
    <citation type="journal article" date="2001" name="Nature">
        <title>The highly reduced genome of an enslaved algal nucleus.</title>
        <authorList>
            <person name="Douglas S."/>
            <person name="Zauner S."/>
            <person name="Fraunholz M."/>
            <person name="Beaton M."/>
            <person name="Penny S."/>
            <person name="Deng L."/>
            <person name="Wu X."/>
            <person name="Reith M."/>
            <person name="Cavalier-Smith T."/>
            <person name="Maier U."/>
        </authorList>
    </citation>
    <scope>NUCLEOTIDE SEQUENCE [LARGE SCALE GENOMIC DNA]</scope>
</reference>
<name>Q9AVY8_GUITH</name>
<dbReference type="AlphaFoldDB" id="Q9AVY8"/>
<dbReference type="GeneID" id="857607"/>
<dbReference type="RefSeq" id="XP_001713299.1">
    <property type="nucleotide sequence ID" value="XM_001713247.1"/>
</dbReference>
<dbReference type="GO" id="GO:0000428">
    <property type="term" value="C:DNA-directed RNA polymerase complex"/>
    <property type="evidence" value="ECO:0007669"/>
    <property type="project" value="UniProtKB-KW"/>
</dbReference>
<dbReference type="EMBL" id="AJ010592">
    <property type="protein sequence ID" value="CAC27083.1"/>
    <property type="molecule type" value="Genomic_DNA"/>
</dbReference>
<protein>
    <submittedName>
        <fullName evidence="1">Uncharacterized protein</fullName>
    </submittedName>
</protein>